<organism evidence="10 11">
    <name type="scientific">Artemisia annua</name>
    <name type="common">Sweet wormwood</name>
    <dbReference type="NCBI Taxonomy" id="35608"/>
    <lineage>
        <taxon>Eukaryota</taxon>
        <taxon>Viridiplantae</taxon>
        <taxon>Streptophyta</taxon>
        <taxon>Embryophyta</taxon>
        <taxon>Tracheophyta</taxon>
        <taxon>Spermatophyta</taxon>
        <taxon>Magnoliopsida</taxon>
        <taxon>eudicotyledons</taxon>
        <taxon>Gunneridae</taxon>
        <taxon>Pentapetalae</taxon>
        <taxon>asterids</taxon>
        <taxon>campanulids</taxon>
        <taxon>Asterales</taxon>
        <taxon>Asteraceae</taxon>
        <taxon>Asteroideae</taxon>
        <taxon>Anthemideae</taxon>
        <taxon>Artemisiinae</taxon>
        <taxon>Artemisia</taxon>
    </lineage>
</organism>
<dbReference type="PANTHER" id="PTHR31429:SF54">
    <property type="entry name" value="WRKY TRANSCRIPTION FACTOR 9-RELATED"/>
    <property type="match status" value="1"/>
</dbReference>
<comment type="caution">
    <text evidence="10">The sequence shown here is derived from an EMBL/GenBank/DDBJ whole genome shotgun (WGS) entry which is preliminary data.</text>
</comment>
<feature type="region of interest" description="Disordered" evidence="8">
    <location>
        <begin position="478"/>
        <end position="510"/>
    </location>
</feature>
<comment type="subcellular location">
    <subcellularLocation>
        <location evidence="1">Nucleus</location>
    </subcellularLocation>
</comment>
<keyword evidence="7" id="KW-0175">Coiled coil</keyword>
<feature type="domain" description="WRKY" evidence="9">
    <location>
        <begin position="239"/>
        <end position="305"/>
    </location>
</feature>
<dbReference type="SMART" id="SM00774">
    <property type="entry name" value="WRKY"/>
    <property type="match status" value="1"/>
</dbReference>
<dbReference type="InterPro" id="IPR036576">
    <property type="entry name" value="WRKY_dom_sf"/>
</dbReference>
<dbReference type="AlphaFoldDB" id="A0A2U1NZ39"/>
<keyword evidence="3" id="KW-0238">DNA-binding</keyword>
<protein>
    <submittedName>
        <fullName evidence="10">WRKY domain-containing protein</fullName>
    </submittedName>
</protein>
<dbReference type="SUPFAM" id="SSF118290">
    <property type="entry name" value="WRKY DNA-binding domain"/>
    <property type="match status" value="1"/>
</dbReference>
<evidence type="ECO:0000259" key="9">
    <source>
        <dbReference type="PROSITE" id="PS50811"/>
    </source>
</evidence>
<dbReference type="GO" id="GO:0003700">
    <property type="term" value="F:DNA-binding transcription factor activity"/>
    <property type="evidence" value="ECO:0007669"/>
    <property type="project" value="InterPro"/>
</dbReference>
<dbReference type="EMBL" id="PKPP01001944">
    <property type="protein sequence ID" value="PWA78774.1"/>
    <property type="molecule type" value="Genomic_DNA"/>
</dbReference>
<proteinExistence type="inferred from homology"/>
<dbReference type="OrthoDB" id="779182at2759"/>
<dbReference type="GO" id="GO:0005634">
    <property type="term" value="C:nucleus"/>
    <property type="evidence" value="ECO:0007669"/>
    <property type="project" value="UniProtKB-SubCell"/>
</dbReference>
<dbReference type="Gene3D" id="2.20.25.80">
    <property type="entry name" value="WRKY domain"/>
    <property type="match status" value="1"/>
</dbReference>
<feature type="coiled-coil region" evidence="7">
    <location>
        <begin position="82"/>
        <end position="109"/>
    </location>
</feature>
<evidence type="ECO:0000256" key="5">
    <source>
        <dbReference type="ARBA" id="ARBA00023242"/>
    </source>
</evidence>
<evidence type="ECO:0000256" key="2">
    <source>
        <dbReference type="ARBA" id="ARBA00023015"/>
    </source>
</evidence>
<dbReference type="GO" id="GO:0043565">
    <property type="term" value="F:sequence-specific DNA binding"/>
    <property type="evidence" value="ECO:0007669"/>
    <property type="project" value="InterPro"/>
</dbReference>
<gene>
    <name evidence="10" type="ORF">CTI12_AA213240</name>
</gene>
<dbReference type="InterPro" id="IPR044810">
    <property type="entry name" value="WRKY_plant"/>
</dbReference>
<evidence type="ECO:0000256" key="1">
    <source>
        <dbReference type="ARBA" id="ARBA00004123"/>
    </source>
</evidence>
<dbReference type="STRING" id="35608.A0A2U1NZ39"/>
<feature type="compositionally biased region" description="Basic and acidic residues" evidence="8">
    <location>
        <begin position="32"/>
        <end position="59"/>
    </location>
</feature>
<evidence type="ECO:0000256" key="7">
    <source>
        <dbReference type="SAM" id="Coils"/>
    </source>
</evidence>
<reference evidence="10 11" key="1">
    <citation type="journal article" date="2018" name="Mol. Plant">
        <title>The genome of Artemisia annua provides insight into the evolution of Asteraceae family and artemisinin biosynthesis.</title>
        <authorList>
            <person name="Shen Q."/>
            <person name="Zhang L."/>
            <person name="Liao Z."/>
            <person name="Wang S."/>
            <person name="Yan T."/>
            <person name="Shi P."/>
            <person name="Liu M."/>
            <person name="Fu X."/>
            <person name="Pan Q."/>
            <person name="Wang Y."/>
            <person name="Lv Z."/>
            <person name="Lu X."/>
            <person name="Zhang F."/>
            <person name="Jiang W."/>
            <person name="Ma Y."/>
            <person name="Chen M."/>
            <person name="Hao X."/>
            <person name="Li L."/>
            <person name="Tang Y."/>
            <person name="Lv G."/>
            <person name="Zhou Y."/>
            <person name="Sun X."/>
            <person name="Brodelius P.E."/>
            <person name="Rose J.K.C."/>
            <person name="Tang K."/>
        </authorList>
    </citation>
    <scope>NUCLEOTIDE SEQUENCE [LARGE SCALE GENOMIC DNA]</scope>
    <source>
        <strain evidence="11">cv. Huhao1</strain>
        <tissue evidence="10">Leaf</tissue>
    </source>
</reference>
<keyword evidence="11" id="KW-1185">Reference proteome</keyword>
<dbReference type="Pfam" id="PF03106">
    <property type="entry name" value="WRKY"/>
    <property type="match status" value="1"/>
</dbReference>
<feature type="region of interest" description="Disordered" evidence="8">
    <location>
        <begin position="1"/>
        <end position="76"/>
    </location>
</feature>
<comment type="similarity">
    <text evidence="6">Belongs to the WRKY group II-b family.</text>
</comment>
<feature type="compositionally biased region" description="Basic and acidic residues" evidence="8">
    <location>
        <begin position="1"/>
        <end position="20"/>
    </location>
</feature>
<dbReference type="FunFam" id="2.20.25.80:FF:000002">
    <property type="entry name" value="probable WRKY transcription factor 31"/>
    <property type="match status" value="1"/>
</dbReference>
<evidence type="ECO:0000313" key="11">
    <source>
        <dbReference type="Proteomes" id="UP000245207"/>
    </source>
</evidence>
<evidence type="ECO:0000256" key="4">
    <source>
        <dbReference type="ARBA" id="ARBA00023163"/>
    </source>
</evidence>
<accession>A0A2U1NZ39</accession>
<dbReference type="InterPro" id="IPR003657">
    <property type="entry name" value="WRKY_dom"/>
</dbReference>
<feature type="region of interest" description="Disordered" evidence="8">
    <location>
        <begin position="418"/>
        <end position="443"/>
    </location>
</feature>
<sequence length="510" mass="56501">MAREEDNTQKEMDLTLKLDAQDQEPASNDSSQSDHHDDDHDKKVESPHELEVQESKNDEETPTTPTEASERQDLDHHHQEKLSMLQTEMNRIKEENKVLRQVVEQTMKDYYDLQMKFSIIQQSSNGIKLQDPKSFLSLNGHDGNQEAKKISPRSSPLEESENEDLGLSLRIQSNTTTSQHVRDHQEGNHESATRFMPMQQSNLINPGNFSGDIKSNNIANNPIASLPNRKARVSVRARCEAATMNDGCQWRKYGQKIAKGNPCPRAYYRCTVAPGCPVRKQVQRCLEDMSILITTYEGNHNHPLPVGATAMASTTSAAAASFMLLDSNNHISSESGALNQSPFNNYHMSSNFMNPNSSPYSSTHVRSMNPNDHSKGIVFDLTNNPMNPHHIPNSSIAPQLGFPWMPNKVPNGSQFLRPRQVDGTSGVWEGGEDSNHNNNNNNKSILAENMSAIASHPNFRVAVAAAISSIINKESQTTNNLHADAPKDRESGGSSSGGKAWVLESLSRSG</sequence>
<dbReference type="PANTHER" id="PTHR31429">
    <property type="entry name" value="WRKY TRANSCRIPTION FACTOR 36-RELATED"/>
    <property type="match status" value="1"/>
</dbReference>
<evidence type="ECO:0000256" key="3">
    <source>
        <dbReference type="ARBA" id="ARBA00023125"/>
    </source>
</evidence>
<keyword evidence="4" id="KW-0804">Transcription</keyword>
<keyword evidence="5" id="KW-0539">Nucleus</keyword>
<dbReference type="Proteomes" id="UP000245207">
    <property type="component" value="Unassembled WGS sequence"/>
</dbReference>
<evidence type="ECO:0000313" key="10">
    <source>
        <dbReference type="EMBL" id="PWA78774.1"/>
    </source>
</evidence>
<evidence type="ECO:0000256" key="8">
    <source>
        <dbReference type="SAM" id="MobiDB-lite"/>
    </source>
</evidence>
<keyword evidence="2" id="KW-0805">Transcription regulation</keyword>
<dbReference type="PROSITE" id="PS50811">
    <property type="entry name" value="WRKY"/>
    <property type="match status" value="1"/>
</dbReference>
<feature type="region of interest" description="Disordered" evidence="8">
    <location>
        <begin position="131"/>
        <end position="164"/>
    </location>
</feature>
<name>A0A2U1NZ39_ARTAN</name>
<evidence type="ECO:0000256" key="6">
    <source>
        <dbReference type="ARBA" id="ARBA00061007"/>
    </source>
</evidence>